<dbReference type="PANTHER" id="PTHR35152:SF1">
    <property type="entry name" value="DOMAIN SIGNALLING PROTEIN, PUTATIVE (AFU_ORTHOLOGUE AFUA_5G11310)-RELATED"/>
    <property type="match status" value="1"/>
</dbReference>
<gene>
    <name evidence="3" type="ORF">PNK_1440</name>
</gene>
<comment type="caution">
    <text evidence="1">Lacks conserved residue(s) required for the propagation of feature annotation.</text>
</comment>
<feature type="transmembrane region" description="Helical" evidence="1">
    <location>
        <begin position="100"/>
        <end position="130"/>
    </location>
</feature>
<sequence>MYKKKRYAFLTDILSCFLFFPSISLILFELKNLKKLVDMLTFLSFIMFIQWSSQVMLGGYPHDYKIGLIILSYVVSVLGSYVGLRLVNMGMVESEIRCRVLWLLMAAIVMGGCTIWAMHFLAMLAFHMGIEVNYDLFLTLFSMLLAMGVAAIGFLFAGLTKMSGFKIAWIGLFMGIGFATMHYMGMAAMIMKASVSYKPLLFWSSIFIAVVASIMALWLMLTVQGCLLRWISAFAIGTGISCFHYIGMAAAVFTPISIQKEVLLEHAIIQQADFVLYLSIAIIFTLAMILFISLQDMKEN</sequence>
<protein>
    <recommendedName>
        <fullName evidence="2">MHYT domain-containing protein</fullName>
    </recommendedName>
</protein>
<name>A0A0U5CQC2_9BACT</name>
<dbReference type="GO" id="GO:0016020">
    <property type="term" value="C:membrane"/>
    <property type="evidence" value="ECO:0007669"/>
    <property type="project" value="UniProtKB-UniRule"/>
</dbReference>
<evidence type="ECO:0000259" key="2">
    <source>
        <dbReference type="PROSITE" id="PS50924"/>
    </source>
</evidence>
<dbReference type="Pfam" id="PF03707">
    <property type="entry name" value="MHYT"/>
    <property type="match status" value="2"/>
</dbReference>
<feature type="transmembrane region" description="Helical" evidence="1">
    <location>
        <begin position="136"/>
        <end position="157"/>
    </location>
</feature>
<dbReference type="PANTHER" id="PTHR35152">
    <property type="entry name" value="DOMAIN SIGNALLING PROTEIN, PUTATIVE (AFU_ORTHOLOGUE AFUA_5G11310)-RELATED"/>
    <property type="match status" value="1"/>
</dbReference>
<evidence type="ECO:0000313" key="4">
    <source>
        <dbReference type="Proteomes" id="UP000069902"/>
    </source>
</evidence>
<dbReference type="PROSITE" id="PS50924">
    <property type="entry name" value="MHYT"/>
    <property type="match status" value="1"/>
</dbReference>
<accession>A0A0U5CQC2</accession>
<feature type="domain" description="MHYT" evidence="2">
    <location>
        <begin position="64"/>
        <end position="254"/>
    </location>
</feature>
<proteinExistence type="predicted"/>
<keyword evidence="4" id="KW-1185">Reference proteome</keyword>
<dbReference type="STRING" id="389348.PNK_1440"/>
<feature type="transmembrane region" description="Helical" evidence="1">
    <location>
        <begin position="202"/>
        <end position="221"/>
    </location>
</feature>
<dbReference type="InParanoid" id="A0A0U5CQC2"/>
<reference evidence="4" key="1">
    <citation type="submission" date="2015-09" db="EMBL/GenBank/DDBJ databases">
        <authorList>
            <person name="Bertelli C."/>
        </authorList>
    </citation>
    <scope>NUCLEOTIDE SEQUENCE [LARGE SCALE GENOMIC DNA]</scope>
    <source>
        <strain evidence="4">KNic</strain>
    </source>
</reference>
<keyword evidence="1" id="KW-0812">Transmembrane</keyword>
<feature type="transmembrane region" description="Helical" evidence="1">
    <location>
        <begin position="6"/>
        <end position="28"/>
    </location>
</feature>
<dbReference type="InterPro" id="IPR005330">
    <property type="entry name" value="MHYT_dom"/>
</dbReference>
<feature type="transmembrane region" description="Helical" evidence="1">
    <location>
        <begin position="66"/>
        <end position="88"/>
    </location>
</feature>
<feature type="transmembrane region" description="Helical" evidence="1">
    <location>
        <begin position="274"/>
        <end position="294"/>
    </location>
</feature>
<feature type="transmembrane region" description="Helical" evidence="1">
    <location>
        <begin position="169"/>
        <end position="190"/>
    </location>
</feature>
<organism evidence="3 4">
    <name type="scientific">Candidatus Protochlamydia naegleriophila</name>
    <dbReference type="NCBI Taxonomy" id="389348"/>
    <lineage>
        <taxon>Bacteria</taxon>
        <taxon>Pseudomonadati</taxon>
        <taxon>Chlamydiota</taxon>
        <taxon>Chlamydiia</taxon>
        <taxon>Parachlamydiales</taxon>
        <taxon>Parachlamydiaceae</taxon>
        <taxon>Candidatus Protochlamydia</taxon>
    </lineage>
</organism>
<keyword evidence="1" id="KW-1133">Transmembrane helix</keyword>
<dbReference type="KEGG" id="pnl:PNK_1440"/>
<dbReference type="PATRIC" id="fig|389348.3.peg.1613"/>
<evidence type="ECO:0000256" key="1">
    <source>
        <dbReference type="PROSITE-ProRule" id="PRU00244"/>
    </source>
</evidence>
<feature type="transmembrane region" description="Helical" evidence="1">
    <location>
        <begin position="233"/>
        <end position="254"/>
    </location>
</feature>
<dbReference type="EMBL" id="LN879502">
    <property type="protein sequence ID" value="CUI17052.1"/>
    <property type="molecule type" value="Genomic_DNA"/>
</dbReference>
<dbReference type="Proteomes" id="UP000069902">
    <property type="component" value="Chromosome cPNK"/>
</dbReference>
<evidence type="ECO:0000313" key="3">
    <source>
        <dbReference type="EMBL" id="CUI17052.1"/>
    </source>
</evidence>
<keyword evidence="1" id="KW-0472">Membrane</keyword>
<dbReference type="AlphaFoldDB" id="A0A0U5CQC2"/>